<organism evidence="3 4">
    <name type="scientific">Armillaria ostoyae</name>
    <name type="common">Armillaria root rot fungus</name>
    <dbReference type="NCBI Taxonomy" id="47428"/>
    <lineage>
        <taxon>Eukaryota</taxon>
        <taxon>Fungi</taxon>
        <taxon>Dikarya</taxon>
        <taxon>Basidiomycota</taxon>
        <taxon>Agaricomycotina</taxon>
        <taxon>Agaricomycetes</taxon>
        <taxon>Agaricomycetidae</taxon>
        <taxon>Agaricales</taxon>
        <taxon>Marasmiineae</taxon>
        <taxon>Physalacriaceae</taxon>
        <taxon>Armillaria</taxon>
    </lineage>
</organism>
<dbReference type="GO" id="GO:0031501">
    <property type="term" value="C:mannosyltransferase complex"/>
    <property type="evidence" value="ECO:0007669"/>
    <property type="project" value="TreeGrafter"/>
</dbReference>
<dbReference type="PANTHER" id="PTHR28022">
    <property type="entry name" value="GPI MANNOSYLTRANSFERASE 2 SUBUNIT PGA1"/>
    <property type="match status" value="1"/>
</dbReference>
<accession>A0A284REX6</accession>
<feature type="transmembrane region" description="Helical" evidence="1">
    <location>
        <begin position="582"/>
        <end position="609"/>
    </location>
</feature>
<protein>
    <recommendedName>
        <fullName evidence="2">AAA-ATPase-like domain-containing protein</fullName>
    </recommendedName>
</protein>
<dbReference type="GO" id="GO:0000030">
    <property type="term" value="F:mannosyltransferase activity"/>
    <property type="evidence" value="ECO:0007669"/>
    <property type="project" value="TreeGrafter"/>
</dbReference>
<dbReference type="InterPro" id="IPR019433">
    <property type="entry name" value="GPI_ManTrfase_II_coact_Pga1"/>
</dbReference>
<keyword evidence="1" id="KW-0812">Transmembrane</keyword>
<evidence type="ECO:0000259" key="2">
    <source>
        <dbReference type="Pfam" id="PF09820"/>
    </source>
</evidence>
<keyword evidence="4" id="KW-1185">Reference proteome</keyword>
<dbReference type="PANTHER" id="PTHR28022:SF1">
    <property type="entry name" value="GPI MANNOSYLTRANSFERASE 2 SUBUNIT PGA1"/>
    <property type="match status" value="1"/>
</dbReference>
<dbReference type="AlphaFoldDB" id="A0A284REX6"/>
<gene>
    <name evidence="3" type="ORF">ARMOST_10640</name>
</gene>
<dbReference type="GO" id="GO:0005789">
    <property type="term" value="C:endoplasmic reticulum membrane"/>
    <property type="evidence" value="ECO:0007669"/>
    <property type="project" value="TreeGrafter"/>
</dbReference>
<proteinExistence type="predicted"/>
<dbReference type="GO" id="GO:0006506">
    <property type="term" value="P:GPI anchor biosynthetic process"/>
    <property type="evidence" value="ECO:0007669"/>
    <property type="project" value="TreeGrafter"/>
</dbReference>
<sequence>MSLPNFICAIAGHDSGHIFSTTDSVFLGDQSATFKDLRAEIQFNHHDANCECGARLTDAWRTNIDRTIYLVDRILTEFDEDELLRTKDTSIDLNALVTDHFPRRDVSEEPATIQLVFDTDDSRPAPFKRVNGKKGEHIVFGNSVLMKEANRPGTPVIPWTSLTDFNRLAMTPGVLFVDKTQPWRRCHEQYRVPIVRRPRGYGKTTLLSMLAALHDVRRTDVTFLEGSDVPECLVLEFDMNHPTLISSSAPDFQSTLNKYVLDTLTNFMQKYKEHLGLTEEQIQDCCHNFPTNGSCIIRVMEIVKESDWPIFLSIDNYNAPILEKNFVEDYVIRQAEAGLIVGGILPEGLAQTCYHVTRHFGLGRYDGSCDCTESKFAQEMFGLTKAQVRTLDTVVNPNGSPRGPDILKDLKFLRIVPQQYSNDGDWSTEAAMFSMVEVLDVISLRSGMPRQLCFLFLFTVVAANTEIVNFYASSDQRAARNEWTTLSANGSQKQWEILPAPLGPSLSDNTSQLWINLDLSSKERMAYTLRVSWAAYHPTNVFIDVLDKPARAHIRFFDAGVLTPGRKKQASPVSFNIVLERLYFGFLPASVVPTLAFMGPVLLMAGLAIPWINAYLEKIAVEVRKERRLKTFGVKP</sequence>
<dbReference type="Proteomes" id="UP000219338">
    <property type="component" value="Unassembled WGS sequence"/>
</dbReference>
<evidence type="ECO:0000256" key="1">
    <source>
        <dbReference type="SAM" id="Phobius"/>
    </source>
</evidence>
<dbReference type="OMA" id="SKERMAY"/>
<keyword evidence="1" id="KW-0472">Membrane</keyword>
<dbReference type="Pfam" id="PF09820">
    <property type="entry name" value="AAA-ATPase_like"/>
    <property type="match status" value="1"/>
</dbReference>
<dbReference type="OrthoDB" id="2916029at2759"/>
<feature type="domain" description="AAA-ATPase-like" evidence="2">
    <location>
        <begin position="163"/>
        <end position="325"/>
    </location>
</feature>
<dbReference type="EMBL" id="FUEG01000008">
    <property type="protein sequence ID" value="SJL07296.1"/>
    <property type="molecule type" value="Genomic_DNA"/>
</dbReference>
<keyword evidence="1" id="KW-1133">Transmembrane helix</keyword>
<name>A0A284REX6_ARMOS</name>
<dbReference type="InterPro" id="IPR018631">
    <property type="entry name" value="AAA-ATPase-like_dom"/>
</dbReference>
<reference evidence="4" key="1">
    <citation type="journal article" date="2017" name="Nat. Ecol. Evol.">
        <title>Genome expansion and lineage-specific genetic innovations in the forest pathogenic fungi Armillaria.</title>
        <authorList>
            <person name="Sipos G."/>
            <person name="Prasanna A.N."/>
            <person name="Walter M.C."/>
            <person name="O'Connor E."/>
            <person name="Balint B."/>
            <person name="Krizsan K."/>
            <person name="Kiss B."/>
            <person name="Hess J."/>
            <person name="Varga T."/>
            <person name="Slot J."/>
            <person name="Riley R."/>
            <person name="Boka B."/>
            <person name="Rigling D."/>
            <person name="Barry K."/>
            <person name="Lee J."/>
            <person name="Mihaltcheva S."/>
            <person name="LaButti K."/>
            <person name="Lipzen A."/>
            <person name="Waldron R."/>
            <person name="Moloney N.M."/>
            <person name="Sperisen C."/>
            <person name="Kredics L."/>
            <person name="Vagvoelgyi C."/>
            <person name="Patrignani A."/>
            <person name="Fitzpatrick D."/>
            <person name="Nagy I."/>
            <person name="Doyle S."/>
            <person name="Anderson J.B."/>
            <person name="Grigoriev I.V."/>
            <person name="Gueldener U."/>
            <person name="Muensterkoetter M."/>
            <person name="Nagy L.G."/>
        </authorList>
    </citation>
    <scope>NUCLEOTIDE SEQUENCE [LARGE SCALE GENOMIC DNA]</scope>
    <source>
        <strain evidence="4">C18/9</strain>
    </source>
</reference>
<evidence type="ECO:0000313" key="3">
    <source>
        <dbReference type="EMBL" id="SJL07296.1"/>
    </source>
</evidence>
<evidence type="ECO:0000313" key="4">
    <source>
        <dbReference type="Proteomes" id="UP000219338"/>
    </source>
</evidence>